<name>A0A1L9SPE0_9EURO</name>
<evidence type="ECO:0000256" key="1">
    <source>
        <dbReference type="ARBA" id="ARBA00022692"/>
    </source>
</evidence>
<dbReference type="PANTHER" id="PTHR28263">
    <property type="entry name" value="GOLGI TO ER TRAFFIC PROTEIN 2"/>
    <property type="match status" value="1"/>
</dbReference>
<feature type="transmembrane region" description="Helical" evidence="5">
    <location>
        <begin position="238"/>
        <end position="256"/>
    </location>
</feature>
<feature type="compositionally biased region" description="Basic and acidic residues" evidence="4">
    <location>
        <begin position="16"/>
        <end position="32"/>
    </location>
</feature>
<feature type="transmembrane region" description="Helical" evidence="5">
    <location>
        <begin position="277"/>
        <end position="294"/>
    </location>
</feature>
<reference evidence="7" key="1">
    <citation type="journal article" date="2017" name="Genome Biol.">
        <title>Comparative genomics reveals high biological diversity and specific adaptations in the industrially and medically important fungal genus Aspergillus.</title>
        <authorList>
            <person name="de Vries R.P."/>
            <person name="Riley R."/>
            <person name="Wiebenga A."/>
            <person name="Aguilar-Osorio G."/>
            <person name="Amillis S."/>
            <person name="Uchima C.A."/>
            <person name="Anderluh G."/>
            <person name="Asadollahi M."/>
            <person name="Askin M."/>
            <person name="Barry K."/>
            <person name="Battaglia E."/>
            <person name="Bayram O."/>
            <person name="Benocci T."/>
            <person name="Braus-Stromeyer S.A."/>
            <person name="Caldana C."/>
            <person name="Canovas D."/>
            <person name="Cerqueira G.C."/>
            <person name="Chen F."/>
            <person name="Chen W."/>
            <person name="Choi C."/>
            <person name="Clum A."/>
            <person name="Dos Santos R.A."/>
            <person name="Damasio A.R."/>
            <person name="Diallinas G."/>
            <person name="Emri T."/>
            <person name="Fekete E."/>
            <person name="Flipphi M."/>
            <person name="Freyberg S."/>
            <person name="Gallo A."/>
            <person name="Gournas C."/>
            <person name="Habgood R."/>
            <person name="Hainaut M."/>
            <person name="Harispe M.L."/>
            <person name="Henrissat B."/>
            <person name="Hilden K.S."/>
            <person name="Hope R."/>
            <person name="Hossain A."/>
            <person name="Karabika E."/>
            <person name="Karaffa L."/>
            <person name="Karanyi Z."/>
            <person name="Krasevec N."/>
            <person name="Kuo A."/>
            <person name="Kusch H."/>
            <person name="LaButti K."/>
            <person name="Lagendijk E.L."/>
            <person name="Lapidus A."/>
            <person name="Levasseur A."/>
            <person name="Lindquist E."/>
            <person name="Lipzen A."/>
            <person name="Logrieco A.F."/>
            <person name="MacCabe A."/>
            <person name="Maekelae M.R."/>
            <person name="Malavazi I."/>
            <person name="Melin P."/>
            <person name="Meyer V."/>
            <person name="Mielnichuk N."/>
            <person name="Miskei M."/>
            <person name="Molnar A.P."/>
            <person name="Mule G."/>
            <person name="Ngan C.Y."/>
            <person name="Orejas M."/>
            <person name="Orosz E."/>
            <person name="Ouedraogo J.P."/>
            <person name="Overkamp K.M."/>
            <person name="Park H.-S."/>
            <person name="Perrone G."/>
            <person name="Piumi F."/>
            <person name="Punt P.J."/>
            <person name="Ram A.F."/>
            <person name="Ramon A."/>
            <person name="Rauscher S."/>
            <person name="Record E."/>
            <person name="Riano-Pachon D.M."/>
            <person name="Robert V."/>
            <person name="Roehrig J."/>
            <person name="Ruller R."/>
            <person name="Salamov A."/>
            <person name="Salih N.S."/>
            <person name="Samson R.A."/>
            <person name="Sandor E."/>
            <person name="Sanguinetti M."/>
            <person name="Schuetze T."/>
            <person name="Sepcic K."/>
            <person name="Shelest E."/>
            <person name="Sherlock G."/>
            <person name="Sophianopoulou V."/>
            <person name="Squina F.M."/>
            <person name="Sun H."/>
            <person name="Susca A."/>
            <person name="Todd R.B."/>
            <person name="Tsang A."/>
            <person name="Unkles S.E."/>
            <person name="van de Wiele N."/>
            <person name="van Rossen-Uffink D."/>
            <person name="Oliveira J.V."/>
            <person name="Vesth T.C."/>
            <person name="Visser J."/>
            <person name="Yu J.-H."/>
            <person name="Zhou M."/>
            <person name="Andersen M.R."/>
            <person name="Archer D.B."/>
            <person name="Baker S.E."/>
            <person name="Benoit I."/>
            <person name="Brakhage A.A."/>
            <person name="Braus G.H."/>
            <person name="Fischer R."/>
            <person name="Frisvad J.C."/>
            <person name="Goldman G.H."/>
            <person name="Houbraken J."/>
            <person name="Oakley B."/>
            <person name="Pocsi I."/>
            <person name="Scazzocchio C."/>
            <person name="Seiboth B."/>
            <person name="vanKuyk P.A."/>
            <person name="Wortman J."/>
            <person name="Dyer P.S."/>
            <person name="Grigoriev I.V."/>
        </authorList>
    </citation>
    <scope>NUCLEOTIDE SEQUENCE [LARGE SCALE GENOMIC DNA]</scope>
    <source>
        <strain evidence="7">CBS 506.65</strain>
    </source>
</reference>
<accession>A0A1L9SPE0</accession>
<dbReference type="InterPro" id="IPR028143">
    <property type="entry name" value="Get2/sif1"/>
</dbReference>
<proteinExistence type="predicted"/>
<sequence>MSEESPAQKAARLRRERREAKIRDGGAARLDKITSLSGRTPASVREEDDPPTSVPGNITPSPPVEPEIAAPAALPPSQEESAEALRAQQEYIRALLRQAPAEEQAGVSSPLDEDPTMKMLNALMGGMAGGPGGLPGGIPGFPGDAAGGGGNGGDGNNGGTGFSPAALASMLGLPPFVASILGAVTGKESDEEKRQALVWKLLHTVFAMALGIYVLVLMSSSVATYGFPPPRPATAQNPFLAFLTGEMVLGGGRAVLGKGDAWSMGVKTVGDVMRDGKIVLLVFGLGSWWFGGWTS</sequence>
<evidence type="ECO:0000256" key="3">
    <source>
        <dbReference type="ARBA" id="ARBA00023136"/>
    </source>
</evidence>
<dbReference type="PANTHER" id="PTHR28263:SF1">
    <property type="entry name" value="GOLGI TO ER TRAFFIC PROTEIN 2"/>
    <property type="match status" value="1"/>
</dbReference>
<dbReference type="AlphaFoldDB" id="A0A1L9SPE0"/>
<feature type="region of interest" description="Disordered" evidence="4">
    <location>
        <begin position="1"/>
        <end position="80"/>
    </location>
</feature>
<keyword evidence="2 5" id="KW-1133">Transmembrane helix</keyword>
<evidence type="ECO:0000256" key="2">
    <source>
        <dbReference type="ARBA" id="ARBA00022989"/>
    </source>
</evidence>
<dbReference type="Pfam" id="PF08690">
    <property type="entry name" value="GET2"/>
    <property type="match status" value="1"/>
</dbReference>
<organism evidence="6 7">
    <name type="scientific">Penicilliopsis zonata CBS 506.65</name>
    <dbReference type="NCBI Taxonomy" id="1073090"/>
    <lineage>
        <taxon>Eukaryota</taxon>
        <taxon>Fungi</taxon>
        <taxon>Dikarya</taxon>
        <taxon>Ascomycota</taxon>
        <taxon>Pezizomycotina</taxon>
        <taxon>Eurotiomycetes</taxon>
        <taxon>Eurotiomycetidae</taxon>
        <taxon>Eurotiales</taxon>
        <taxon>Aspergillaceae</taxon>
        <taxon>Penicilliopsis</taxon>
    </lineage>
</organism>
<keyword evidence="1 5" id="KW-0812">Transmembrane</keyword>
<feature type="transmembrane region" description="Helical" evidence="5">
    <location>
        <begin position="197"/>
        <end position="218"/>
    </location>
</feature>
<dbReference type="Proteomes" id="UP000184188">
    <property type="component" value="Unassembled WGS sequence"/>
</dbReference>
<evidence type="ECO:0000256" key="4">
    <source>
        <dbReference type="SAM" id="MobiDB-lite"/>
    </source>
</evidence>
<evidence type="ECO:0000313" key="7">
    <source>
        <dbReference type="Proteomes" id="UP000184188"/>
    </source>
</evidence>
<evidence type="ECO:0000256" key="5">
    <source>
        <dbReference type="SAM" id="Phobius"/>
    </source>
</evidence>
<protein>
    <recommendedName>
        <fullName evidence="8">GET complex, subunit GET2</fullName>
    </recommendedName>
</protein>
<dbReference type="RefSeq" id="XP_022583568.1">
    <property type="nucleotide sequence ID" value="XM_022730420.1"/>
</dbReference>
<evidence type="ECO:0008006" key="8">
    <source>
        <dbReference type="Google" id="ProtNLM"/>
    </source>
</evidence>
<feature type="region of interest" description="Disordered" evidence="4">
    <location>
        <begin position="135"/>
        <end position="157"/>
    </location>
</feature>
<dbReference type="GO" id="GO:0006890">
    <property type="term" value="P:retrograde vesicle-mediated transport, Golgi to endoplasmic reticulum"/>
    <property type="evidence" value="ECO:0007669"/>
    <property type="project" value="TreeGrafter"/>
</dbReference>
<dbReference type="OrthoDB" id="5393181at2759"/>
<feature type="transmembrane region" description="Helical" evidence="5">
    <location>
        <begin position="165"/>
        <end position="185"/>
    </location>
</feature>
<evidence type="ECO:0000313" key="6">
    <source>
        <dbReference type="EMBL" id="OJJ49058.1"/>
    </source>
</evidence>
<dbReference type="STRING" id="1073090.A0A1L9SPE0"/>
<dbReference type="EMBL" id="KV878338">
    <property type="protein sequence ID" value="OJJ49058.1"/>
    <property type="molecule type" value="Genomic_DNA"/>
</dbReference>
<gene>
    <name evidence="6" type="ORF">ASPZODRAFT_91284</name>
</gene>
<keyword evidence="7" id="KW-1185">Reference proteome</keyword>
<keyword evidence="3 5" id="KW-0472">Membrane</keyword>
<feature type="compositionally biased region" description="Low complexity" evidence="4">
    <location>
        <begin position="66"/>
        <end position="77"/>
    </location>
</feature>
<dbReference type="GeneID" id="34616884"/>
<dbReference type="VEuPathDB" id="FungiDB:ASPZODRAFT_91284"/>